<gene>
    <name evidence="1" type="ORF">HMPREF3216_00059</name>
</gene>
<comment type="caution">
    <text evidence="1">The sequence shown here is derived from an EMBL/GenBank/DDBJ whole genome shotgun (WGS) entry which is preliminary data.</text>
</comment>
<proteinExistence type="predicted"/>
<sequence length="39" mass="4586">MFRSGLMLTILVNMRDCRSCKSPEKSRLYQTKKSRHAVL</sequence>
<accession>A0A133NT99</accession>
<dbReference type="EMBL" id="LRQA01000003">
    <property type="protein sequence ID" value="KXA19514.1"/>
    <property type="molecule type" value="Genomic_DNA"/>
</dbReference>
<protein>
    <submittedName>
        <fullName evidence="1">Uncharacterized protein</fullName>
    </submittedName>
</protein>
<evidence type="ECO:0000313" key="1">
    <source>
        <dbReference type="EMBL" id="KXA19514.1"/>
    </source>
</evidence>
<organism evidence="1 2">
    <name type="scientific">Gardnerella vaginalis</name>
    <dbReference type="NCBI Taxonomy" id="2702"/>
    <lineage>
        <taxon>Bacteria</taxon>
        <taxon>Bacillati</taxon>
        <taxon>Actinomycetota</taxon>
        <taxon>Actinomycetes</taxon>
        <taxon>Bifidobacteriales</taxon>
        <taxon>Bifidobacteriaceae</taxon>
        <taxon>Gardnerella</taxon>
    </lineage>
</organism>
<dbReference type="Proteomes" id="UP000070558">
    <property type="component" value="Unassembled WGS sequence"/>
</dbReference>
<evidence type="ECO:0000313" key="2">
    <source>
        <dbReference type="Proteomes" id="UP000070558"/>
    </source>
</evidence>
<name>A0A133NT99_GARVA</name>
<dbReference type="AlphaFoldDB" id="A0A133NT99"/>
<reference evidence="1 2" key="1">
    <citation type="submission" date="2016-01" db="EMBL/GenBank/DDBJ databases">
        <authorList>
            <person name="Oliw E.H."/>
        </authorList>
    </citation>
    <scope>NUCLEOTIDE SEQUENCE [LARGE SCALE GENOMIC DNA]</scope>
    <source>
        <strain evidence="1 2">GED7760B</strain>
    </source>
</reference>